<evidence type="ECO:0000313" key="3">
    <source>
        <dbReference type="Proteomes" id="UP000751518"/>
    </source>
</evidence>
<gene>
    <name evidence="2" type="ORF">KC614_03515</name>
</gene>
<dbReference type="Proteomes" id="UP000751518">
    <property type="component" value="Unassembled WGS sequence"/>
</dbReference>
<proteinExistence type="predicted"/>
<dbReference type="SUPFAM" id="SSF53474">
    <property type="entry name" value="alpha/beta-Hydrolases"/>
    <property type="match status" value="1"/>
</dbReference>
<evidence type="ECO:0000313" key="2">
    <source>
        <dbReference type="EMBL" id="MCA9392244.1"/>
    </source>
</evidence>
<dbReference type="Pfam" id="PF12697">
    <property type="entry name" value="Abhydrolase_6"/>
    <property type="match status" value="1"/>
</dbReference>
<sequence length="245" mass="27198">MSARSKILFILLAGAGHGNWAWDKLHILLLKLGFLVLPIERIGKDRVRYLQEVVSAVGGYDHVVIVAHSIATADVVDLAGYDELQSGKVSWVLVAPPPIGFDLSYQLYIVFAAGVKLLRSAVKENNAVLMISGKMAYKFLFSEIPAYAYHAIFVDGKLRPEPLLKWFVFGRYEKLLPRGLPGYAYVVVPMRDAMVPARFQLRLAGRLGAEVFQIVGAPHDVMFTHPESLARVLQEIVEQVTGIEP</sequence>
<feature type="domain" description="AB hydrolase-1" evidence="1">
    <location>
        <begin position="10"/>
        <end position="231"/>
    </location>
</feature>
<reference evidence="2" key="2">
    <citation type="journal article" date="2021" name="Microbiome">
        <title>Successional dynamics and alternative stable states in a saline activated sludge microbial community over 9 years.</title>
        <authorList>
            <person name="Wang Y."/>
            <person name="Ye J."/>
            <person name="Ju F."/>
            <person name="Liu L."/>
            <person name="Boyd J.A."/>
            <person name="Deng Y."/>
            <person name="Parks D.H."/>
            <person name="Jiang X."/>
            <person name="Yin X."/>
            <person name="Woodcroft B.J."/>
            <person name="Tyson G.W."/>
            <person name="Hugenholtz P."/>
            <person name="Polz M.F."/>
            <person name="Zhang T."/>
        </authorList>
    </citation>
    <scope>NUCLEOTIDE SEQUENCE</scope>
    <source>
        <strain evidence="2">HKST-UBA03</strain>
    </source>
</reference>
<dbReference type="EMBL" id="JAGQKZ010000030">
    <property type="protein sequence ID" value="MCA9392244.1"/>
    <property type="molecule type" value="Genomic_DNA"/>
</dbReference>
<evidence type="ECO:0000259" key="1">
    <source>
        <dbReference type="Pfam" id="PF12697"/>
    </source>
</evidence>
<dbReference type="AlphaFoldDB" id="A0A955RR75"/>
<reference evidence="2" key="1">
    <citation type="submission" date="2020-04" db="EMBL/GenBank/DDBJ databases">
        <authorList>
            <person name="Zhang T."/>
        </authorList>
    </citation>
    <scope>NUCLEOTIDE SEQUENCE</scope>
    <source>
        <strain evidence="2">HKST-UBA03</strain>
    </source>
</reference>
<comment type="caution">
    <text evidence="2">The sequence shown here is derived from an EMBL/GenBank/DDBJ whole genome shotgun (WGS) entry which is preliminary data.</text>
</comment>
<accession>A0A955RR75</accession>
<organism evidence="2 3">
    <name type="scientific">candidate division WWE3 bacterium</name>
    <dbReference type="NCBI Taxonomy" id="2053526"/>
    <lineage>
        <taxon>Bacteria</taxon>
        <taxon>Katanobacteria</taxon>
    </lineage>
</organism>
<protein>
    <submittedName>
        <fullName evidence="2">Alpha/beta hydrolase</fullName>
    </submittedName>
</protein>
<dbReference type="GO" id="GO:0016787">
    <property type="term" value="F:hydrolase activity"/>
    <property type="evidence" value="ECO:0007669"/>
    <property type="project" value="UniProtKB-KW"/>
</dbReference>
<name>A0A955RR75_UNCKA</name>
<dbReference type="InterPro" id="IPR029058">
    <property type="entry name" value="AB_hydrolase_fold"/>
</dbReference>
<dbReference type="InterPro" id="IPR000073">
    <property type="entry name" value="AB_hydrolase_1"/>
</dbReference>
<keyword evidence="2" id="KW-0378">Hydrolase</keyword>
<dbReference type="Gene3D" id="3.40.50.1820">
    <property type="entry name" value="alpha/beta hydrolase"/>
    <property type="match status" value="1"/>
</dbReference>